<dbReference type="InterPro" id="IPR039430">
    <property type="entry name" value="Thymidylate_kin-like_dom"/>
</dbReference>
<comment type="similarity">
    <text evidence="1 8">Belongs to the thymidylate kinase family.</text>
</comment>
<evidence type="ECO:0000259" key="9">
    <source>
        <dbReference type="Pfam" id="PF02223"/>
    </source>
</evidence>
<dbReference type="GO" id="GO:0006227">
    <property type="term" value="P:dUDP biosynthetic process"/>
    <property type="evidence" value="ECO:0007669"/>
    <property type="project" value="TreeGrafter"/>
</dbReference>
<evidence type="ECO:0000256" key="3">
    <source>
        <dbReference type="ARBA" id="ARBA00022727"/>
    </source>
</evidence>
<dbReference type="GO" id="GO:0004798">
    <property type="term" value="F:dTMP kinase activity"/>
    <property type="evidence" value="ECO:0007669"/>
    <property type="project" value="UniProtKB-UniRule"/>
</dbReference>
<dbReference type="Gene3D" id="3.40.50.300">
    <property type="entry name" value="P-loop containing nucleotide triphosphate hydrolases"/>
    <property type="match status" value="1"/>
</dbReference>
<dbReference type="Proteomes" id="UP000033858">
    <property type="component" value="Unassembled WGS sequence"/>
</dbReference>
<keyword evidence="6 8" id="KW-0067">ATP-binding</keyword>
<keyword evidence="3 8" id="KW-0545">Nucleotide biosynthesis</keyword>
<dbReference type="InterPro" id="IPR018094">
    <property type="entry name" value="Thymidylate_kinase"/>
</dbReference>
<gene>
    <name evidence="8" type="primary">tmk</name>
    <name evidence="10" type="ORF">UU32_C0035G0005</name>
</gene>
<dbReference type="GO" id="GO:0006235">
    <property type="term" value="P:dTTP biosynthetic process"/>
    <property type="evidence" value="ECO:0007669"/>
    <property type="project" value="UniProtKB-UniRule"/>
</dbReference>
<evidence type="ECO:0000256" key="4">
    <source>
        <dbReference type="ARBA" id="ARBA00022741"/>
    </source>
</evidence>
<dbReference type="GO" id="GO:0006233">
    <property type="term" value="P:dTDP biosynthetic process"/>
    <property type="evidence" value="ECO:0007669"/>
    <property type="project" value="InterPro"/>
</dbReference>
<keyword evidence="4 8" id="KW-0547">Nucleotide-binding</keyword>
<protein>
    <recommendedName>
        <fullName evidence="8">Thymidylate kinase</fullName>
        <ecNumber evidence="8">2.7.4.9</ecNumber>
    </recommendedName>
    <alternativeName>
        <fullName evidence="8">dTMP kinase</fullName>
    </alternativeName>
</protein>
<dbReference type="HAMAP" id="MF_00165">
    <property type="entry name" value="Thymidylate_kinase"/>
    <property type="match status" value="1"/>
</dbReference>
<proteinExistence type="inferred from homology"/>
<comment type="catalytic activity">
    <reaction evidence="7 8">
        <text>dTMP + ATP = dTDP + ADP</text>
        <dbReference type="Rhea" id="RHEA:13517"/>
        <dbReference type="ChEBI" id="CHEBI:30616"/>
        <dbReference type="ChEBI" id="CHEBI:58369"/>
        <dbReference type="ChEBI" id="CHEBI:63528"/>
        <dbReference type="ChEBI" id="CHEBI:456216"/>
        <dbReference type="EC" id="2.7.4.9"/>
    </reaction>
</comment>
<sequence length="208" mass="23627">MERGRFVVVEGGVGCGKTTQFGKIYSLVSDYGLWIQTREPGGTPFGERIRYTVQDEKAKNVFIHPYASLFAYSAARANLIRGVVIPKINVGTNVLQDRYWYSTFAYQGAEGVSKPLIFLVSAIATRMFKPDLVLHYDLMPEIGMARKRGKGDSDRYDEMESEFHRKVRKNYSQVRGFCPGVWRTIDASGSIDEVFGDTRRILEEFNVI</sequence>
<evidence type="ECO:0000256" key="5">
    <source>
        <dbReference type="ARBA" id="ARBA00022777"/>
    </source>
</evidence>
<accession>A0A0G0U9U2</accession>
<keyword evidence="2 8" id="KW-0808">Transferase</keyword>
<evidence type="ECO:0000256" key="7">
    <source>
        <dbReference type="ARBA" id="ARBA00048743"/>
    </source>
</evidence>
<comment type="caution">
    <text evidence="10">The sequence shown here is derived from an EMBL/GenBank/DDBJ whole genome shotgun (WGS) entry which is preliminary data.</text>
</comment>
<comment type="caution">
    <text evidence="8">Lacks conserved residue(s) required for the propagation of feature annotation.</text>
</comment>
<dbReference type="PANTHER" id="PTHR10344:SF4">
    <property type="entry name" value="UMP-CMP KINASE 2, MITOCHONDRIAL"/>
    <property type="match status" value="1"/>
</dbReference>
<dbReference type="EC" id="2.7.4.9" evidence="8"/>
<dbReference type="GO" id="GO:0005524">
    <property type="term" value="F:ATP binding"/>
    <property type="evidence" value="ECO:0007669"/>
    <property type="project" value="UniProtKB-UniRule"/>
</dbReference>
<dbReference type="GO" id="GO:0005737">
    <property type="term" value="C:cytoplasm"/>
    <property type="evidence" value="ECO:0007669"/>
    <property type="project" value="TreeGrafter"/>
</dbReference>
<evidence type="ECO:0000256" key="6">
    <source>
        <dbReference type="ARBA" id="ARBA00022840"/>
    </source>
</evidence>
<evidence type="ECO:0000256" key="1">
    <source>
        <dbReference type="ARBA" id="ARBA00009776"/>
    </source>
</evidence>
<keyword evidence="5 8" id="KW-0418">Kinase</keyword>
<dbReference type="NCBIfam" id="TIGR00041">
    <property type="entry name" value="DTMP_kinase"/>
    <property type="match status" value="1"/>
</dbReference>
<dbReference type="SUPFAM" id="SSF52540">
    <property type="entry name" value="P-loop containing nucleoside triphosphate hydrolases"/>
    <property type="match status" value="1"/>
</dbReference>
<comment type="function">
    <text evidence="8">Phosphorylation of dTMP to form dTDP in both de novo and salvage pathways of dTTP synthesis.</text>
</comment>
<evidence type="ECO:0000313" key="10">
    <source>
        <dbReference type="EMBL" id="KKR85774.1"/>
    </source>
</evidence>
<dbReference type="EMBL" id="LCAE01000035">
    <property type="protein sequence ID" value="KKR85774.1"/>
    <property type="molecule type" value="Genomic_DNA"/>
</dbReference>
<name>A0A0G0U9U2_9BACT</name>
<dbReference type="InterPro" id="IPR027417">
    <property type="entry name" value="P-loop_NTPase"/>
</dbReference>
<evidence type="ECO:0000256" key="2">
    <source>
        <dbReference type="ARBA" id="ARBA00022679"/>
    </source>
</evidence>
<evidence type="ECO:0000313" key="11">
    <source>
        <dbReference type="Proteomes" id="UP000033858"/>
    </source>
</evidence>
<dbReference type="AlphaFoldDB" id="A0A0G0U9U2"/>
<dbReference type="CDD" id="cd01672">
    <property type="entry name" value="TMPK"/>
    <property type="match status" value="1"/>
</dbReference>
<organism evidence="10 11">
    <name type="scientific">Candidatus Woesebacteria bacterium GW2011_GWB1_41_10</name>
    <dbReference type="NCBI Taxonomy" id="1618577"/>
    <lineage>
        <taxon>Bacteria</taxon>
        <taxon>Candidatus Woeseibacteriota</taxon>
    </lineage>
</organism>
<evidence type="ECO:0000256" key="8">
    <source>
        <dbReference type="HAMAP-Rule" id="MF_00165"/>
    </source>
</evidence>
<dbReference type="Pfam" id="PF02223">
    <property type="entry name" value="Thymidylate_kin"/>
    <property type="match status" value="1"/>
</dbReference>
<dbReference type="PANTHER" id="PTHR10344">
    <property type="entry name" value="THYMIDYLATE KINASE"/>
    <property type="match status" value="1"/>
</dbReference>
<reference evidence="10 11" key="1">
    <citation type="journal article" date="2015" name="Nature">
        <title>rRNA introns, odd ribosomes, and small enigmatic genomes across a large radiation of phyla.</title>
        <authorList>
            <person name="Brown C.T."/>
            <person name="Hug L.A."/>
            <person name="Thomas B.C."/>
            <person name="Sharon I."/>
            <person name="Castelle C.J."/>
            <person name="Singh A."/>
            <person name="Wilkins M.J."/>
            <person name="Williams K.H."/>
            <person name="Banfield J.F."/>
        </authorList>
    </citation>
    <scope>NUCLEOTIDE SEQUENCE [LARGE SCALE GENOMIC DNA]</scope>
</reference>
<feature type="domain" description="Thymidylate kinase-like" evidence="9">
    <location>
        <begin position="9"/>
        <end position="194"/>
    </location>
</feature>
<dbReference type="PATRIC" id="fig|1618577.3.peg.470"/>